<proteinExistence type="predicted"/>
<reference evidence="1" key="2">
    <citation type="journal article" date="2015" name="Fish Shellfish Immunol.">
        <title>Early steps in the European eel (Anguilla anguilla)-Vibrio vulnificus interaction in the gills: Role of the RtxA13 toxin.</title>
        <authorList>
            <person name="Callol A."/>
            <person name="Pajuelo D."/>
            <person name="Ebbesson L."/>
            <person name="Teles M."/>
            <person name="MacKenzie S."/>
            <person name="Amaro C."/>
        </authorList>
    </citation>
    <scope>NUCLEOTIDE SEQUENCE</scope>
</reference>
<protein>
    <submittedName>
        <fullName evidence="1">Uncharacterized protein</fullName>
    </submittedName>
</protein>
<evidence type="ECO:0000313" key="1">
    <source>
        <dbReference type="EMBL" id="JAH26450.1"/>
    </source>
</evidence>
<sequence>MTKNFLNMTQVSSSDYRPCPVLYAFSFQLKVNTKK</sequence>
<accession>A0A0E9RD94</accession>
<dbReference type="AlphaFoldDB" id="A0A0E9RD94"/>
<name>A0A0E9RD94_ANGAN</name>
<dbReference type="EMBL" id="GBXM01082127">
    <property type="protein sequence ID" value="JAH26450.1"/>
    <property type="molecule type" value="Transcribed_RNA"/>
</dbReference>
<reference evidence="1" key="1">
    <citation type="submission" date="2014-11" db="EMBL/GenBank/DDBJ databases">
        <authorList>
            <person name="Amaro Gonzalez C."/>
        </authorList>
    </citation>
    <scope>NUCLEOTIDE SEQUENCE</scope>
</reference>
<organism evidence="1">
    <name type="scientific">Anguilla anguilla</name>
    <name type="common">European freshwater eel</name>
    <name type="synonym">Muraena anguilla</name>
    <dbReference type="NCBI Taxonomy" id="7936"/>
    <lineage>
        <taxon>Eukaryota</taxon>
        <taxon>Metazoa</taxon>
        <taxon>Chordata</taxon>
        <taxon>Craniata</taxon>
        <taxon>Vertebrata</taxon>
        <taxon>Euteleostomi</taxon>
        <taxon>Actinopterygii</taxon>
        <taxon>Neopterygii</taxon>
        <taxon>Teleostei</taxon>
        <taxon>Anguilliformes</taxon>
        <taxon>Anguillidae</taxon>
        <taxon>Anguilla</taxon>
    </lineage>
</organism>